<sequence>MRYIQEFNRPGVTYDPPILVQLACEKDRNELLIQAKILRTLPGHQNIFINPDLTQTQRMVDKELRVLRNSKNEEESNQNSPFRWRIRGFELVRFKKQEEHFERGTRSSYNQRYNNNAEPRRGVSQPRGRGRY</sequence>
<comment type="caution">
    <text evidence="2">The sequence shown here is derived from an EMBL/GenBank/DDBJ whole genome shotgun (WGS) entry which is preliminary data.</text>
</comment>
<evidence type="ECO:0000313" key="3">
    <source>
        <dbReference type="Proteomes" id="UP000663879"/>
    </source>
</evidence>
<accession>A0A813Z4Z3</accession>
<keyword evidence="3" id="KW-1185">Reference proteome</keyword>
<reference evidence="2" key="1">
    <citation type="submission" date="2021-02" db="EMBL/GenBank/DDBJ databases">
        <authorList>
            <person name="Nowell W R."/>
        </authorList>
    </citation>
    <scope>NUCLEOTIDE SEQUENCE</scope>
    <source>
        <strain evidence="2">Ploen Becks lab</strain>
    </source>
</reference>
<proteinExistence type="predicted"/>
<name>A0A813Z4Z3_9BILA</name>
<feature type="compositionally biased region" description="Polar residues" evidence="1">
    <location>
        <begin position="106"/>
        <end position="117"/>
    </location>
</feature>
<dbReference type="AlphaFoldDB" id="A0A813Z4Z3"/>
<dbReference type="Proteomes" id="UP000663879">
    <property type="component" value="Unassembled WGS sequence"/>
</dbReference>
<evidence type="ECO:0000313" key="2">
    <source>
        <dbReference type="EMBL" id="CAF0894727.1"/>
    </source>
</evidence>
<dbReference type="OrthoDB" id="10668585at2759"/>
<gene>
    <name evidence="2" type="ORF">OXX778_LOCUS11093</name>
</gene>
<protein>
    <submittedName>
        <fullName evidence="2">Uncharacterized protein</fullName>
    </submittedName>
</protein>
<feature type="region of interest" description="Disordered" evidence="1">
    <location>
        <begin position="99"/>
        <end position="132"/>
    </location>
</feature>
<dbReference type="EMBL" id="CAJNOC010001837">
    <property type="protein sequence ID" value="CAF0894727.1"/>
    <property type="molecule type" value="Genomic_DNA"/>
</dbReference>
<evidence type="ECO:0000256" key="1">
    <source>
        <dbReference type="SAM" id="MobiDB-lite"/>
    </source>
</evidence>
<organism evidence="2 3">
    <name type="scientific">Brachionus calyciflorus</name>
    <dbReference type="NCBI Taxonomy" id="104777"/>
    <lineage>
        <taxon>Eukaryota</taxon>
        <taxon>Metazoa</taxon>
        <taxon>Spiralia</taxon>
        <taxon>Gnathifera</taxon>
        <taxon>Rotifera</taxon>
        <taxon>Eurotatoria</taxon>
        <taxon>Monogononta</taxon>
        <taxon>Pseudotrocha</taxon>
        <taxon>Ploima</taxon>
        <taxon>Brachionidae</taxon>
        <taxon>Brachionus</taxon>
    </lineage>
</organism>